<protein>
    <submittedName>
        <fullName evidence="2">SprT-like domain-containing protein</fullName>
    </submittedName>
</protein>
<dbReference type="InterPro" id="IPR006640">
    <property type="entry name" value="SprT-like_domain"/>
</dbReference>
<proteinExistence type="predicted"/>
<dbReference type="RefSeq" id="WP_379664986.1">
    <property type="nucleotide sequence ID" value="NZ_JBHULH010000001.1"/>
</dbReference>
<gene>
    <name evidence="2" type="ORF">ACFSRZ_02715</name>
</gene>
<evidence type="ECO:0000313" key="3">
    <source>
        <dbReference type="Proteomes" id="UP001597508"/>
    </source>
</evidence>
<name>A0ABW5LN41_9FLAO</name>
<organism evidence="2 3">
    <name type="scientific">Pseudotenacibaculum haliotis</name>
    <dbReference type="NCBI Taxonomy" id="1862138"/>
    <lineage>
        <taxon>Bacteria</taxon>
        <taxon>Pseudomonadati</taxon>
        <taxon>Bacteroidota</taxon>
        <taxon>Flavobacteriia</taxon>
        <taxon>Flavobacteriales</taxon>
        <taxon>Flavobacteriaceae</taxon>
        <taxon>Pseudotenacibaculum</taxon>
    </lineage>
</organism>
<comment type="caution">
    <text evidence="2">The sequence shown here is derived from an EMBL/GenBank/DDBJ whole genome shotgun (WGS) entry which is preliminary data.</text>
</comment>
<dbReference type="Pfam" id="PF10263">
    <property type="entry name" value="SprT-like"/>
    <property type="match status" value="1"/>
</dbReference>
<evidence type="ECO:0000259" key="1">
    <source>
        <dbReference type="Pfam" id="PF10263"/>
    </source>
</evidence>
<evidence type="ECO:0000313" key="2">
    <source>
        <dbReference type="EMBL" id="MFD2566268.1"/>
    </source>
</evidence>
<sequence>MIEQHHLNIKIVNQRQTKHGDFRRLPNGQFQITINNNLNPHQFLLTLVHEIAHHVTFQKYGRVQPHGKEWKRTFQHLMLPFLHPDIYPTEILTPLAHYLKNPKASTDSDVKLSLALKGNKAETGKSFIFEVPLDSIFLFKKKRYRRGSKRKTRYECLELSSGRIYLFNQNTEVTIYEKQ</sequence>
<keyword evidence="3" id="KW-1185">Reference proteome</keyword>
<feature type="domain" description="SprT-like" evidence="1">
    <location>
        <begin position="29"/>
        <end position="77"/>
    </location>
</feature>
<dbReference type="EMBL" id="JBHULH010000001">
    <property type="protein sequence ID" value="MFD2566268.1"/>
    <property type="molecule type" value="Genomic_DNA"/>
</dbReference>
<reference evidence="3" key="1">
    <citation type="journal article" date="2019" name="Int. J. Syst. Evol. Microbiol.">
        <title>The Global Catalogue of Microorganisms (GCM) 10K type strain sequencing project: providing services to taxonomists for standard genome sequencing and annotation.</title>
        <authorList>
            <consortium name="The Broad Institute Genomics Platform"/>
            <consortium name="The Broad Institute Genome Sequencing Center for Infectious Disease"/>
            <person name="Wu L."/>
            <person name="Ma J."/>
        </authorList>
    </citation>
    <scope>NUCLEOTIDE SEQUENCE [LARGE SCALE GENOMIC DNA]</scope>
    <source>
        <strain evidence="3">KCTC 52127</strain>
    </source>
</reference>
<accession>A0ABW5LN41</accession>
<dbReference type="Proteomes" id="UP001597508">
    <property type="component" value="Unassembled WGS sequence"/>
</dbReference>